<dbReference type="AlphaFoldDB" id="A0A6H0XXK2"/>
<dbReference type="OrthoDB" id="3641891at2759"/>
<dbReference type="Proteomes" id="UP000503462">
    <property type="component" value="Chromosome 3"/>
</dbReference>
<protein>
    <submittedName>
        <fullName evidence="2">Uncharacterized protein</fullName>
    </submittedName>
</protein>
<feature type="compositionally biased region" description="Acidic residues" evidence="1">
    <location>
        <begin position="460"/>
        <end position="469"/>
    </location>
</feature>
<dbReference type="EMBL" id="CP051141">
    <property type="protein sequence ID" value="QIW99390.1"/>
    <property type="molecule type" value="Genomic_DNA"/>
</dbReference>
<gene>
    <name evidence="2" type="ORF">AMS68_004908</name>
</gene>
<sequence>MSINDTTAPDTTAGGIVAPATAIGTIVRATGANVEDVDAAVEEHNTAAAAEARKPLLRASLMPEENIKRYTHGHVYIFDDVDRHGDQQHTSDVAHEDACDRIDQFFNHNTAYRVHNVTPAETGTTRAQFMKWWKRQLASHGEDEFHIVYFHGDAFGRDETFTWYANVTHTFSSCLSSNRQFRSRPASINAFQLFQITDTSGRDCLYIMDCFVATRFERPSGLRRYDGGHSDYNVSGAMMPDGRGRFEHTSGFTVQLTEYLTEVVDRIHSRFRHWHKRRSIPELLRSDKDLVSNPLRLWASKTARDESVSRFCIEPDDIRQNGTFEWIRVYLKGHSHVNDVQEALTDNSDDGAHDSDPTGFSETQYMAGEEHELVDQLDESGDDNSSAHEQPDSVRSWATTHLPPVDIQHTFLNVDEVKQESSNAADQSDQIIDLTTENDDAMDIKQEQTGADSDQAIDLSSDDDNDNNTDTDVTMTSDGPENTVAENEHSKSAESLFTSL</sequence>
<evidence type="ECO:0000256" key="1">
    <source>
        <dbReference type="SAM" id="MobiDB-lite"/>
    </source>
</evidence>
<feature type="region of interest" description="Disordered" evidence="1">
    <location>
        <begin position="374"/>
        <end position="394"/>
    </location>
</feature>
<reference evidence="2 3" key="1">
    <citation type="journal article" date="2016" name="Sci. Rep.">
        <title>Peltaster fructicola genome reveals evolution from an invasive phytopathogen to an ectophytic parasite.</title>
        <authorList>
            <person name="Xu C."/>
            <person name="Chen H."/>
            <person name="Gleason M.L."/>
            <person name="Xu J.R."/>
            <person name="Liu H."/>
            <person name="Zhang R."/>
            <person name="Sun G."/>
        </authorList>
    </citation>
    <scope>NUCLEOTIDE SEQUENCE [LARGE SCALE GENOMIC DNA]</scope>
    <source>
        <strain evidence="2 3">LNHT1506</strain>
    </source>
</reference>
<evidence type="ECO:0000313" key="3">
    <source>
        <dbReference type="Proteomes" id="UP000503462"/>
    </source>
</evidence>
<proteinExistence type="predicted"/>
<name>A0A6H0XXK2_9PEZI</name>
<evidence type="ECO:0000313" key="2">
    <source>
        <dbReference type="EMBL" id="QIW99390.1"/>
    </source>
</evidence>
<feature type="region of interest" description="Disordered" evidence="1">
    <location>
        <begin position="437"/>
        <end position="500"/>
    </location>
</feature>
<organism evidence="2 3">
    <name type="scientific">Peltaster fructicola</name>
    <dbReference type="NCBI Taxonomy" id="286661"/>
    <lineage>
        <taxon>Eukaryota</taxon>
        <taxon>Fungi</taxon>
        <taxon>Dikarya</taxon>
        <taxon>Ascomycota</taxon>
        <taxon>Pezizomycotina</taxon>
        <taxon>Dothideomycetes</taxon>
        <taxon>Dothideomycetes incertae sedis</taxon>
        <taxon>Peltaster</taxon>
    </lineage>
</organism>
<keyword evidence="3" id="KW-1185">Reference proteome</keyword>
<accession>A0A6H0XXK2</accession>